<feature type="compositionally biased region" description="Basic residues" evidence="1">
    <location>
        <begin position="145"/>
        <end position="156"/>
    </location>
</feature>
<dbReference type="EMBL" id="CACVKT020006488">
    <property type="protein sequence ID" value="CAC5402028.1"/>
    <property type="molecule type" value="Genomic_DNA"/>
</dbReference>
<evidence type="ECO:0000313" key="3">
    <source>
        <dbReference type="Proteomes" id="UP000507470"/>
    </source>
</evidence>
<evidence type="ECO:0000313" key="2">
    <source>
        <dbReference type="EMBL" id="CAC5402028.1"/>
    </source>
</evidence>
<accession>A0A6J8CZY5</accession>
<organism evidence="2 3">
    <name type="scientific">Mytilus coruscus</name>
    <name type="common">Sea mussel</name>
    <dbReference type="NCBI Taxonomy" id="42192"/>
    <lineage>
        <taxon>Eukaryota</taxon>
        <taxon>Metazoa</taxon>
        <taxon>Spiralia</taxon>
        <taxon>Lophotrochozoa</taxon>
        <taxon>Mollusca</taxon>
        <taxon>Bivalvia</taxon>
        <taxon>Autobranchia</taxon>
        <taxon>Pteriomorphia</taxon>
        <taxon>Mytilida</taxon>
        <taxon>Mytiloidea</taxon>
        <taxon>Mytilidae</taxon>
        <taxon>Mytilinae</taxon>
        <taxon>Mytilus</taxon>
    </lineage>
</organism>
<dbReference type="AlphaFoldDB" id="A0A6J8CZY5"/>
<feature type="region of interest" description="Disordered" evidence="1">
    <location>
        <begin position="132"/>
        <end position="156"/>
    </location>
</feature>
<name>A0A6J8CZY5_MYTCO</name>
<reference evidence="2 3" key="1">
    <citation type="submission" date="2020-06" db="EMBL/GenBank/DDBJ databases">
        <authorList>
            <person name="Li R."/>
            <person name="Bekaert M."/>
        </authorList>
    </citation>
    <scope>NUCLEOTIDE SEQUENCE [LARGE SCALE GENOMIC DNA]</scope>
    <source>
        <strain evidence="3">wild</strain>
    </source>
</reference>
<sequence>MDWRVFLRLASYLTQPDKLRGVIHRSLCENELHPDVSEFIDGIGDGSIHVQALKVALSSFGQELMVVGGDMDNLNKLLDAVKSIQEKECLLSDIDVHIQEDRMTDDAVKSIQENDCLSDILVHTQEDTISDGEISDEIPLGTNEKKRKPRKKWPVH</sequence>
<keyword evidence="3" id="KW-1185">Reference proteome</keyword>
<dbReference type="Proteomes" id="UP000507470">
    <property type="component" value="Unassembled WGS sequence"/>
</dbReference>
<proteinExistence type="predicted"/>
<gene>
    <name evidence="2" type="ORF">MCOR_36036</name>
</gene>
<protein>
    <submittedName>
        <fullName evidence="2">Uncharacterized protein</fullName>
    </submittedName>
</protein>
<evidence type="ECO:0000256" key="1">
    <source>
        <dbReference type="SAM" id="MobiDB-lite"/>
    </source>
</evidence>